<organism evidence="1 2">
    <name type="scientific">Bacteroides fragilis str. S36L11</name>
    <dbReference type="NCBI Taxonomy" id="1339327"/>
    <lineage>
        <taxon>Bacteria</taxon>
        <taxon>Pseudomonadati</taxon>
        <taxon>Bacteroidota</taxon>
        <taxon>Bacteroidia</taxon>
        <taxon>Bacteroidales</taxon>
        <taxon>Bacteroidaceae</taxon>
        <taxon>Bacteroides</taxon>
    </lineage>
</organism>
<evidence type="ECO:0000313" key="2">
    <source>
        <dbReference type="Proteomes" id="UP000022082"/>
    </source>
</evidence>
<evidence type="ECO:0000313" key="1">
    <source>
        <dbReference type="EMBL" id="EXZ26572.1"/>
    </source>
</evidence>
<reference evidence="1 2" key="1">
    <citation type="submission" date="2014-02" db="EMBL/GenBank/DDBJ databases">
        <authorList>
            <person name="Sears C."/>
            <person name="Carroll K."/>
            <person name="Sack B.R."/>
            <person name="Qadri F."/>
            <person name="Myers L.L."/>
            <person name="Chung G.-T."/>
            <person name="Escheverria P."/>
            <person name="Fraser C.M."/>
            <person name="Sadzewicz L."/>
            <person name="Shefchek K.A."/>
            <person name="Tallon L."/>
            <person name="Das S.P."/>
            <person name="Daugherty S."/>
            <person name="Mongodin E.F."/>
        </authorList>
    </citation>
    <scope>NUCLEOTIDE SEQUENCE [LARGE SCALE GENOMIC DNA]</scope>
    <source>
        <strain evidence="1 2">S36L11</strain>
    </source>
</reference>
<accession>A0A015Y3T0</accession>
<dbReference type="Proteomes" id="UP000022082">
    <property type="component" value="Unassembled WGS sequence"/>
</dbReference>
<sequence>MNNRPFDKFPIEECTYGTPHYITLEEKDRIINADLSATPQLAKQRNIFIFQTLIGCRVSDLYRMTQSRPTHATRTSDRKA</sequence>
<name>A0A015Y3T0_BACFG</name>
<comment type="caution">
    <text evidence="1">The sequence shown here is derived from an EMBL/GenBank/DDBJ whole genome shotgun (WGS) entry which is preliminary data.</text>
</comment>
<dbReference type="PATRIC" id="fig|1339327.3.peg.4785"/>
<protein>
    <submittedName>
        <fullName evidence="1">Uncharacterized protein</fullName>
    </submittedName>
</protein>
<dbReference type="EMBL" id="JGDJ01000282">
    <property type="protein sequence ID" value="EXZ26572.1"/>
    <property type="molecule type" value="Genomic_DNA"/>
</dbReference>
<dbReference type="AlphaFoldDB" id="A0A015Y3T0"/>
<proteinExistence type="predicted"/>
<gene>
    <name evidence="1" type="ORF">M136_4287</name>
</gene>